<evidence type="ECO:0000313" key="2">
    <source>
        <dbReference type="EMBL" id="DAF52524.1"/>
    </source>
</evidence>
<evidence type="ECO:0000256" key="1">
    <source>
        <dbReference type="SAM" id="Phobius"/>
    </source>
</evidence>
<keyword evidence="1" id="KW-0812">Transmembrane</keyword>
<feature type="transmembrane region" description="Helical" evidence="1">
    <location>
        <begin position="6"/>
        <end position="24"/>
    </location>
</feature>
<dbReference type="EMBL" id="BK032638">
    <property type="protein sequence ID" value="DAF52524.1"/>
    <property type="molecule type" value="Genomic_DNA"/>
</dbReference>
<reference evidence="2" key="1">
    <citation type="journal article" date="2021" name="Proc. Natl. Acad. Sci. U.S.A.">
        <title>A Catalog of Tens of Thousands of Viruses from Human Metagenomes Reveals Hidden Associations with Chronic Diseases.</title>
        <authorList>
            <person name="Tisza M.J."/>
            <person name="Buck C.B."/>
        </authorList>
    </citation>
    <scope>NUCLEOTIDE SEQUENCE</scope>
    <source>
        <strain evidence="2">CtCb814</strain>
    </source>
</reference>
<name>A0A8S5SN79_9CAUD</name>
<keyword evidence="1" id="KW-0472">Membrane</keyword>
<accession>A0A8S5SN79</accession>
<proteinExistence type="predicted"/>
<keyword evidence="1" id="KW-1133">Transmembrane helix</keyword>
<organism evidence="2">
    <name type="scientific">Siphoviridae sp. ctCb814</name>
    <dbReference type="NCBI Taxonomy" id="2827808"/>
    <lineage>
        <taxon>Viruses</taxon>
        <taxon>Duplodnaviria</taxon>
        <taxon>Heunggongvirae</taxon>
        <taxon>Uroviricota</taxon>
        <taxon>Caudoviricetes</taxon>
    </lineage>
</organism>
<sequence>MFLLCHCLPPIFYLIGCIIIITYNPKKFNKNPKKLNLCLTILYFRIIIKSQTNERGETK</sequence>
<protein>
    <submittedName>
        <fullName evidence="2">Uncharacterized protein</fullName>
    </submittedName>
</protein>